<dbReference type="Gene3D" id="2.60.120.260">
    <property type="entry name" value="Galactose-binding domain-like"/>
    <property type="match status" value="1"/>
</dbReference>
<dbReference type="GeneID" id="10328529"/>
<evidence type="ECO:0000313" key="2">
    <source>
        <dbReference type="Proteomes" id="UP000006535"/>
    </source>
</evidence>
<evidence type="ECO:0000313" key="1">
    <source>
        <dbReference type="EMBL" id="ADO99517.1"/>
    </source>
</evidence>
<gene>
    <name evidence="1" type="ORF">Syn19_040</name>
</gene>
<accession>E3SQ05</accession>
<protein>
    <submittedName>
        <fullName evidence="1">Uncharacterized protein</fullName>
    </submittedName>
</protein>
<proteinExistence type="predicted"/>
<dbReference type="RefSeq" id="YP_004323873.1">
    <property type="nucleotide sequence ID" value="NC_015286.1"/>
</dbReference>
<dbReference type="EMBL" id="GU071106">
    <property type="protein sequence ID" value="ADO99517.1"/>
    <property type="molecule type" value="Genomic_DNA"/>
</dbReference>
<organism evidence="1 2">
    <name type="scientific">Synechococcus phage Syn19</name>
    <dbReference type="NCBI Taxonomy" id="445684"/>
    <lineage>
        <taxon>Viruses</taxon>
        <taxon>Duplodnaviria</taxon>
        <taxon>Heunggongvirae</taxon>
        <taxon>Uroviricota</taxon>
        <taxon>Caudoviricetes</taxon>
        <taxon>Pantevenvirales</taxon>
        <taxon>Kyanoviridae</taxon>
        <taxon>Pontusvirus</taxon>
        <taxon>Pontusvirus syn19</taxon>
    </lineage>
</organism>
<dbReference type="OrthoDB" id="7316at10239"/>
<sequence length="478" mass="52235">MGRVNVANLQGNSPDFRVTVDSGSTLNTQADVRIIGQSYHPIPTPPSNAFAKTFSPLYPFTGVNNTDGTSLLAPWGTSAVRSTTSADPSVTDSPVGGVPLKMQMDGSNDPYTSTYNNATWNIVEARAGEQWTFSVYVKSNQSGGINAQLFLFEARADGTYSTYNEQVFNNIGTSWQRISITRTFNQSDTAHLQVRVDGSDSGNANSHVLWWSGFQVNRGPLQDFTPDYRIDQTEYATHDQTGYIRYNTTEKRIEVKDTNLVWDAAAGSASAAGNFPLGSVGPGGGFTVGEGANDTSHQGFTHNGMRILHEGLRYNDGQAGDETLGATGNTRPFLDYISSTSGSDFAFHTGHTNPGNVSWPQYLAINVSERRYGQVLNRVRWYKHANAIGNCNIWGTNREVDRNNFTDTATNWTFLDRVHFGGSGSGSEGGQRSQNFSNTNGYRWYMIEMVDINSSALAYPNVGSRGGWAMYGVTFDNT</sequence>
<dbReference type="Proteomes" id="UP000006535">
    <property type="component" value="Segment"/>
</dbReference>
<name>E3SQ05_9CAUD</name>
<dbReference type="KEGG" id="vg:10328529"/>
<keyword evidence="2" id="KW-1185">Reference proteome</keyword>
<reference evidence="1 2" key="1">
    <citation type="journal article" date="2010" name="Environ. Microbiol.">
        <title>Genomic analysis of oceanic cyanobacterial myoviruses compared with T4-like myoviruses from diverse hosts and environments.</title>
        <authorList>
            <person name="Sullivan M.B."/>
            <person name="Huang K.H."/>
            <person name="Ignacio-Espinoza J.C."/>
            <person name="Berlin A.M."/>
            <person name="Kelly L."/>
            <person name="Weigele P.R."/>
            <person name="DeFrancesco A.S."/>
            <person name="Kern S.E."/>
            <person name="Thompson L.R."/>
            <person name="Young S."/>
            <person name="Yandava C."/>
            <person name="Fu R."/>
            <person name="Krastins B."/>
            <person name="Chase M."/>
            <person name="Sarracino D."/>
            <person name="Osburne M.S."/>
            <person name="Henn M.R."/>
            <person name="Chisholm S.W."/>
        </authorList>
    </citation>
    <scope>NUCLEOTIDE SEQUENCE [LARGE SCALE GENOMIC DNA]</scope>
    <source>
        <strain evidence="1">Syn19</strain>
    </source>
</reference>